<sequence>MIGTETTRQESDHLGTVDIPAEALYGVNTWRGAQNLAFSGCPLQEEPEFATAFAQCKLAAAYANRDHGVISERVAGAIARTCEELISGQHRQWLVVDIMEGSGGTSTNMNFNEVIANRAQQHLGGSLGKYDLVHPNDHVNRSQSTNDVYPSAMKIAVHGKLGVLAEEIEQLAKSLDAKALEFGDVLHLGRTCMQDAQPMYLGQAFGGYASLTRRLAASLRQVQLQLLDLPLGGTAIGTGLGSPPGYKSTVFSHLSTMTGVPFQPAENPFDAMQNMDVFSRVSAELRTAATSMAKIASDLIVQSSGPVGGLGEVMLPAVQAGSSIMPGKVNPVVAMGMVQVGFAIVGNDVCVAQAIQAGQLEINHFEPAVLSRVSDSISLLQRGARLFREKCIGGLQANAHRNETLALESSAIATAFIPQFGYDAVAAKVHQAVTEGRSFIGLMAQQGLINEKDSRELVRQAAKVVPTRN</sequence>
<proteinExistence type="predicted"/>
<dbReference type="Gene3D" id="1.20.200.10">
    <property type="entry name" value="Fumarase/aspartase (Central domain)"/>
    <property type="match status" value="1"/>
</dbReference>
<dbReference type="AlphaFoldDB" id="A0A9X1VUG9"/>
<keyword evidence="2" id="KW-0456">Lyase</keyword>
<dbReference type="InterPro" id="IPR020557">
    <property type="entry name" value="Fumarate_lyase_CS"/>
</dbReference>
<dbReference type="EC" id="4.3.1.1" evidence="2"/>
<dbReference type="RefSeq" id="WP_243306611.1">
    <property type="nucleotide sequence ID" value="NZ_JALGBI010000001.1"/>
</dbReference>
<dbReference type="InterPro" id="IPR024083">
    <property type="entry name" value="Fumarase/histidase_N"/>
</dbReference>
<dbReference type="EMBL" id="JALGBI010000001">
    <property type="protein sequence ID" value="MCJ0764041.1"/>
    <property type="molecule type" value="Genomic_DNA"/>
</dbReference>
<evidence type="ECO:0000313" key="3">
    <source>
        <dbReference type="Proteomes" id="UP001139447"/>
    </source>
</evidence>
<keyword evidence="3" id="KW-1185">Reference proteome</keyword>
<name>A0A9X1VUG9_9BURK</name>
<dbReference type="Proteomes" id="UP001139447">
    <property type="component" value="Unassembled WGS sequence"/>
</dbReference>
<protein>
    <submittedName>
        <fullName evidence="2">Aspartate ammonia-lyase</fullName>
        <ecNumber evidence="2">4.3.1.1</ecNumber>
    </submittedName>
</protein>
<dbReference type="GO" id="GO:0006531">
    <property type="term" value="P:aspartate metabolic process"/>
    <property type="evidence" value="ECO:0007669"/>
    <property type="project" value="TreeGrafter"/>
</dbReference>
<feature type="domain" description="Fumarate lyase N-terminal" evidence="1">
    <location>
        <begin position="15"/>
        <end position="346"/>
    </location>
</feature>
<dbReference type="PANTHER" id="PTHR42696">
    <property type="entry name" value="ASPARTATE AMMONIA-LYASE"/>
    <property type="match status" value="1"/>
</dbReference>
<dbReference type="PANTHER" id="PTHR42696:SF2">
    <property type="entry name" value="ASPARTATE AMMONIA-LYASE"/>
    <property type="match status" value="1"/>
</dbReference>
<dbReference type="InterPro" id="IPR022761">
    <property type="entry name" value="Fumarate_lyase_N"/>
</dbReference>
<dbReference type="PROSITE" id="PS00163">
    <property type="entry name" value="FUMARATE_LYASES"/>
    <property type="match status" value="1"/>
</dbReference>
<evidence type="ECO:0000313" key="2">
    <source>
        <dbReference type="EMBL" id="MCJ0764041.1"/>
    </source>
</evidence>
<dbReference type="GO" id="GO:0008797">
    <property type="term" value="F:aspartate ammonia-lyase activity"/>
    <property type="evidence" value="ECO:0007669"/>
    <property type="project" value="UniProtKB-EC"/>
</dbReference>
<dbReference type="SUPFAM" id="SSF48557">
    <property type="entry name" value="L-aspartase-like"/>
    <property type="match status" value="1"/>
</dbReference>
<dbReference type="GO" id="GO:0005829">
    <property type="term" value="C:cytosol"/>
    <property type="evidence" value="ECO:0007669"/>
    <property type="project" value="TreeGrafter"/>
</dbReference>
<dbReference type="InterPro" id="IPR008948">
    <property type="entry name" value="L-Aspartase-like"/>
</dbReference>
<dbReference type="Pfam" id="PF00206">
    <property type="entry name" value="Lyase_1"/>
    <property type="match status" value="1"/>
</dbReference>
<dbReference type="PRINTS" id="PR00149">
    <property type="entry name" value="FUMRATELYASE"/>
</dbReference>
<dbReference type="NCBIfam" id="NF008909">
    <property type="entry name" value="PRK12273.1"/>
    <property type="match status" value="1"/>
</dbReference>
<comment type="caution">
    <text evidence="2">The sequence shown here is derived from an EMBL/GenBank/DDBJ whole genome shotgun (WGS) entry which is preliminary data.</text>
</comment>
<accession>A0A9X1VUG9</accession>
<evidence type="ECO:0000259" key="1">
    <source>
        <dbReference type="Pfam" id="PF00206"/>
    </source>
</evidence>
<gene>
    <name evidence="2" type="ORF">MMF98_12565</name>
</gene>
<dbReference type="InterPro" id="IPR000362">
    <property type="entry name" value="Fumarate_lyase_fam"/>
</dbReference>
<dbReference type="Gene3D" id="1.10.275.10">
    <property type="entry name" value="Fumarase/aspartase (N-terminal domain)"/>
    <property type="match status" value="1"/>
</dbReference>
<dbReference type="InterPro" id="IPR051546">
    <property type="entry name" value="Aspartate_Ammonia-Lyase"/>
</dbReference>
<organism evidence="2 3">
    <name type="scientific">Variovorax terrae</name>
    <dbReference type="NCBI Taxonomy" id="2923278"/>
    <lineage>
        <taxon>Bacteria</taxon>
        <taxon>Pseudomonadati</taxon>
        <taxon>Pseudomonadota</taxon>
        <taxon>Betaproteobacteria</taxon>
        <taxon>Burkholderiales</taxon>
        <taxon>Comamonadaceae</taxon>
        <taxon>Variovorax</taxon>
    </lineage>
</organism>
<reference evidence="2" key="1">
    <citation type="submission" date="2022-03" db="EMBL/GenBank/DDBJ databases">
        <authorList>
            <person name="Woo C.Y."/>
        </authorList>
    </citation>
    <scope>NUCLEOTIDE SEQUENCE</scope>
    <source>
        <strain evidence="2">CYS-02</strain>
    </source>
</reference>